<keyword evidence="8" id="KW-1133">Transmembrane helix</keyword>
<dbReference type="FunFam" id="3.90.550.50:FF:000001">
    <property type="entry name" value="Hexosyltransferase"/>
    <property type="match status" value="1"/>
</dbReference>
<comment type="similarity">
    <text evidence="3 13">Belongs to the glycosyltransferase 31 family.</text>
</comment>
<dbReference type="KEGG" id="pmrn:116955932"/>
<evidence type="ECO:0000256" key="2">
    <source>
        <dbReference type="ARBA" id="ARBA00004922"/>
    </source>
</evidence>
<evidence type="ECO:0000256" key="9">
    <source>
        <dbReference type="ARBA" id="ARBA00023034"/>
    </source>
</evidence>
<keyword evidence="7" id="KW-0735">Signal-anchor</keyword>
<evidence type="ECO:0000256" key="12">
    <source>
        <dbReference type="ARBA" id="ARBA00023180"/>
    </source>
</evidence>
<dbReference type="GO" id="GO:0006629">
    <property type="term" value="P:lipid metabolic process"/>
    <property type="evidence" value="ECO:0007669"/>
    <property type="project" value="UniProtKB-KW"/>
</dbReference>
<sequence length="323" mass="36373">MLHNFPGVCGGGGDDRDGGGGGDGNNSGGDADQQQPKSQRPFLLLVIKSSPSNFDRRDAIRRTWGRNGVATTTAGDGRPLVVHTLFLLGVRPPSPPSPSDSRDDDRGKRAHVQRMVDLEARLYGDLLQWDFHDSFYNLTLKDINFLRWFEAYCPAVAYVYKGDDDVFVNVENLLVYLATFSRDGSAPLFVGRTQQQAPPIRSVESKYFMPREMYRRWTYPDYASGGGFVMSRAAAVRIHEVSRDIKPFPIDDVWIGMCLEKAGLAVTQHEGFRTFGLEAENLEEGVEKKSPLCIYRSSMIFHRFLPQEMLDMWVDFKNASIQC</sequence>
<dbReference type="GO" id="GO:0030311">
    <property type="term" value="P:poly-N-acetyllactosamine biosynthetic process"/>
    <property type="evidence" value="ECO:0007669"/>
    <property type="project" value="TreeGrafter"/>
</dbReference>
<keyword evidence="9 13" id="KW-0333">Golgi apparatus</keyword>
<dbReference type="RefSeq" id="XP_032833182.1">
    <property type="nucleotide sequence ID" value="XM_032977291.1"/>
</dbReference>
<evidence type="ECO:0000256" key="8">
    <source>
        <dbReference type="ARBA" id="ARBA00022989"/>
    </source>
</evidence>
<keyword evidence="11" id="KW-0472">Membrane</keyword>
<keyword evidence="10" id="KW-0443">Lipid metabolism</keyword>
<keyword evidence="6" id="KW-0812">Transmembrane</keyword>
<evidence type="ECO:0000256" key="4">
    <source>
        <dbReference type="ARBA" id="ARBA00022676"/>
    </source>
</evidence>
<evidence type="ECO:0000256" key="7">
    <source>
        <dbReference type="ARBA" id="ARBA00022968"/>
    </source>
</evidence>
<evidence type="ECO:0000256" key="6">
    <source>
        <dbReference type="ARBA" id="ARBA00022692"/>
    </source>
</evidence>
<dbReference type="EC" id="2.4.1.-" evidence="13"/>
<protein>
    <recommendedName>
        <fullName evidence="13">Hexosyltransferase</fullName>
        <ecNumber evidence="13">2.4.1.-</ecNumber>
    </recommendedName>
</protein>
<feature type="region of interest" description="Disordered" evidence="14">
    <location>
        <begin position="1"/>
        <end position="38"/>
    </location>
</feature>
<evidence type="ECO:0000256" key="14">
    <source>
        <dbReference type="SAM" id="MobiDB-lite"/>
    </source>
</evidence>
<evidence type="ECO:0000256" key="5">
    <source>
        <dbReference type="ARBA" id="ARBA00022679"/>
    </source>
</evidence>
<evidence type="ECO:0000313" key="15">
    <source>
        <dbReference type="Proteomes" id="UP001318040"/>
    </source>
</evidence>
<dbReference type="AlphaFoldDB" id="A0AAJ7XGD4"/>
<dbReference type="Gene3D" id="3.90.550.50">
    <property type="match status" value="1"/>
</dbReference>
<evidence type="ECO:0000313" key="16">
    <source>
        <dbReference type="RefSeq" id="XP_032833182.1"/>
    </source>
</evidence>
<reference evidence="16" key="1">
    <citation type="submission" date="2025-08" db="UniProtKB">
        <authorList>
            <consortium name="RefSeq"/>
        </authorList>
    </citation>
    <scope>IDENTIFICATION</scope>
    <source>
        <tissue evidence="16">Sperm</tissue>
    </source>
</reference>
<name>A0AAJ7XGD4_PETMA</name>
<dbReference type="Pfam" id="PF01762">
    <property type="entry name" value="Galactosyl_T"/>
    <property type="match status" value="1"/>
</dbReference>
<evidence type="ECO:0000256" key="13">
    <source>
        <dbReference type="RuleBase" id="RU363063"/>
    </source>
</evidence>
<evidence type="ECO:0000256" key="1">
    <source>
        <dbReference type="ARBA" id="ARBA00004323"/>
    </source>
</evidence>
<comment type="subcellular location">
    <subcellularLocation>
        <location evidence="1 13">Golgi apparatus membrane</location>
        <topology evidence="1 13">Single-pass type II membrane protein</topology>
    </subcellularLocation>
</comment>
<organism evidence="15 16">
    <name type="scientific">Petromyzon marinus</name>
    <name type="common">Sea lamprey</name>
    <dbReference type="NCBI Taxonomy" id="7757"/>
    <lineage>
        <taxon>Eukaryota</taxon>
        <taxon>Metazoa</taxon>
        <taxon>Chordata</taxon>
        <taxon>Craniata</taxon>
        <taxon>Vertebrata</taxon>
        <taxon>Cyclostomata</taxon>
        <taxon>Hyperoartia</taxon>
        <taxon>Petromyzontiformes</taxon>
        <taxon>Petromyzontidae</taxon>
        <taxon>Petromyzon</taxon>
    </lineage>
</organism>
<gene>
    <name evidence="16" type="primary">LOC116955932</name>
</gene>
<evidence type="ECO:0000256" key="11">
    <source>
        <dbReference type="ARBA" id="ARBA00023136"/>
    </source>
</evidence>
<feature type="region of interest" description="Disordered" evidence="14">
    <location>
        <begin position="89"/>
        <end position="109"/>
    </location>
</feature>
<dbReference type="PANTHER" id="PTHR11214">
    <property type="entry name" value="BETA-1,3-N-ACETYLGLUCOSAMINYLTRANSFERASE"/>
    <property type="match status" value="1"/>
</dbReference>
<evidence type="ECO:0000256" key="10">
    <source>
        <dbReference type="ARBA" id="ARBA00023098"/>
    </source>
</evidence>
<accession>A0AAJ7XGD4</accession>
<dbReference type="GO" id="GO:0008194">
    <property type="term" value="F:UDP-glycosyltransferase activity"/>
    <property type="evidence" value="ECO:0007669"/>
    <property type="project" value="TreeGrafter"/>
</dbReference>
<keyword evidence="15" id="KW-1185">Reference proteome</keyword>
<dbReference type="GO" id="GO:0006493">
    <property type="term" value="P:protein O-linked glycosylation"/>
    <property type="evidence" value="ECO:0007669"/>
    <property type="project" value="TreeGrafter"/>
</dbReference>
<dbReference type="InterPro" id="IPR002659">
    <property type="entry name" value="Glyco_trans_31"/>
</dbReference>
<keyword evidence="4 13" id="KW-0328">Glycosyltransferase</keyword>
<comment type="pathway">
    <text evidence="2">Protein modification; protein glycosylation.</text>
</comment>
<evidence type="ECO:0000256" key="3">
    <source>
        <dbReference type="ARBA" id="ARBA00008661"/>
    </source>
</evidence>
<keyword evidence="5" id="KW-0808">Transferase</keyword>
<dbReference type="GO" id="GO:0000139">
    <property type="term" value="C:Golgi membrane"/>
    <property type="evidence" value="ECO:0007669"/>
    <property type="project" value="UniProtKB-SubCell"/>
</dbReference>
<dbReference type="PANTHER" id="PTHR11214:SF23">
    <property type="entry name" value="N-ACETYLLACTOSAMINIDE BETA-1,3-N-ACETYLGLUCOSAMINYLTRANSFERASE 3"/>
    <property type="match status" value="1"/>
</dbReference>
<dbReference type="GO" id="GO:0016758">
    <property type="term" value="F:hexosyltransferase activity"/>
    <property type="evidence" value="ECO:0007669"/>
    <property type="project" value="InterPro"/>
</dbReference>
<proteinExistence type="inferred from homology"/>
<keyword evidence="12" id="KW-0325">Glycoprotein</keyword>
<dbReference type="Proteomes" id="UP001318040">
    <property type="component" value="Chromosome 62"/>
</dbReference>